<keyword evidence="4" id="KW-0805">Transcription regulation</keyword>
<evidence type="ECO:0000313" key="9">
    <source>
        <dbReference type="EMBL" id="KAF2193075.1"/>
    </source>
</evidence>
<dbReference type="GO" id="GO:0006357">
    <property type="term" value="P:regulation of transcription by RNA polymerase II"/>
    <property type="evidence" value="ECO:0007669"/>
    <property type="project" value="TreeGrafter"/>
</dbReference>
<dbReference type="PANTHER" id="PTHR13581:SF5">
    <property type="entry name" value="MRG_MORF4L-BINDING PROTEIN"/>
    <property type="match status" value="1"/>
</dbReference>
<evidence type="ECO:0000256" key="2">
    <source>
        <dbReference type="ARBA" id="ARBA00007117"/>
    </source>
</evidence>
<organism evidence="9 10">
    <name type="scientific">Zopfia rhizophila CBS 207.26</name>
    <dbReference type="NCBI Taxonomy" id="1314779"/>
    <lineage>
        <taxon>Eukaryota</taxon>
        <taxon>Fungi</taxon>
        <taxon>Dikarya</taxon>
        <taxon>Ascomycota</taxon>
        <taxon>Pezizomycotina</taxon>
        <taxon>Dothideomycetes</taxon>
        <taxon>Dothideomycetes incertae sedis</taxon>
        <taxon>Zopfiaceae</taxon>
        <taxon>Zopfia</taxon>
    </lineage>
</organism>
<evidence type="ECO:0000256" key="5">
    <source>
        <dbReference type="ARBA" id="ARBA00023163"/>
    </source>
</evidence>
<feature type="region of interest" description="Disordered" evidence="8">
    <location>
        <begin position="154"/>
        <end position="173"/>
    </location>
</feature>
<evidence type="ECO:0000256" key="1">
    <source>
        <dbReference type="ARBA" id="ARBA00004123"/>
    </source>
</evidence>
<evidence type="ECO:0000256" key="3">
    <source>
        <dbReference type="ARBA" id="ARBA00022853"/>
    </source>
</evidence>
<dbReference type="EMBL" id="ML994614">
    <property type="protein sequence ID" value="KAF2193075.1"/>
    <property type="molecule type" value="Genomic_DNA"/>
</dbReference>
<protein>
    <submittedName>
        <fullName evidence="9">CT20-domain-containing protein</fullName>
    </submittedName>
</protein>
<evidence type="ECO:0000256" key="6">
    <source>
        <dbReference type="ARBA" id="ARBA00023242"/>
    </source>
</evidence>
<dbReference type="AlphaFoldDB" id="A0A6A6EPI3"/>
<dbReference type="GO" id="GO:0005634">
    <property type="term" value="C:nucleus"/>
    <property type="evidence" value="ECO:0007669"/>
    <property type="project" value="UniProtKB-SubCell"/>
</dbReference>
<dbReference type="InterPro" id="IPR012423">
    <property type="entry name" value="Eaf7/MRGBP"/>
</dbReference>
<accession>A0A6A6EPI3</accession>
<keyword evidence="6" id="KW-0539">Nucleus</keyword>
<keyword evidence="5" id="KW-0804">Transcription</keyword>
<feature type="compositionally biased region" description="Acidic residues" evidence="8">
    <location>
        <begin position="249"/>
        <end position="271"/>
    </location>
</feature>
<name>A0A6A6EPI3_9PEZI</name>
<evidence type="ECO:0000256" key="7">
    <source>
        <dbReference type="ARBA" id="ARBA00025178"/>
    </source>
</evidence>
<dbReference type="OrthoDB" id="5595141at2759"/>
<dbReference type="PANTHER" id="PTHR13581">
    <property type="entry name" value="MRG-BINDING PROTEIN"/>
    <property type="match status" value="1"/>
</dbReference>
<feature type="region of interest" description="Disordered" evidence="8">
    <location>
        <begin position="188"/>
        <end position="295"/>
    </location>
</feature>
<dbReference type="GO" id="GO:0006325">
    <property type="term" value="P:chromatin organization"/>
    <property type="evidence" value="ECO:0007669"/>
    <property type="project" value="UniProtKB-KW"/>
</dbReference>
<reference evidence="9" key="1">
    <citation type="journal article" date="2020" name="Stud. Mycol.">
        <title>101 Dothideomycetes genomes: a test case for predicting lifestyles and emergence of pathogens.</title>
        <authorList>
            <person name="Haridas S."/>
            <person name="Albert R."/>
            <person name="Binder M."/>
            <person name="Bloem J."/>
            <person name="Labutti K."/>
            <person name="Salamov A."/>
            <person name="Andreopoulos B."/>
            <person name="Baker S."/>
            <person name="Barry K."/>
            <person name="Bills G."/>
            <person name="Bluhm B."/>
            <person name="Cannon C."/>
            <person name="Castanera R."/>
            <person name="Culley D."/>
            <person name="Daum C."/>
            <person name="Ezra D."/>
            <person name="Gonzalez J."/>
            <person name="Henrissat B."/>
            <person name="Kuo A."/>
            <person name="Liang C."/>
            <person name="Lipzen A."/>
            <person name="Lutzoni F."/>
            <person name="Magnuson J."/>
            <person name="Mondo S."/>
            <person name="Nolan M."/>
            <person name="Ohm R."/>
            <person name="Pangilinan J."/>
            <person name="Park H.-J."/>
            <person name="Ramirez L."/>
            <person name="Alfaro M."/>
            <person name="Sun H."/>
            <person name="Tritt A."/>
            <person name="Yoshinaga Y."/>
            <person name="Zwiers L.-H."/>
            <person name="Turgeon B."/>
            <person name="Goodwin S."/>
            <person name="Spatafora J."/>
            <person name="Crous P."/>
            <person name="Grigoriev I."/>
        </authorList>
    </citation>
    <scope>NUCLEOTIDE SEQUENCE</scope>
    <source>
        <strain evidence="9">CBS 207.26</strain>
    </source>
</reference>
<dbReference type="Pfam" id="PF07904">
    <property type="entry name" value="Eaf7"/>
    <property type="match status" value="1"/>
</dbReference>
<feature type="compositionally biased region" description="Polar residues" evidence="8">
    <location>
        <begin position="14"/>
        <end position="28"/>
    </location>
</feature>
<dbReference type="Proteomes" id="UP000800200">
    <property type="component" value="Unassembled WGS sequence"/>
</dbReference>
<proteinExistence type="inferred from homology"/>
<dbReference type="GO" id="GO:0035267">
    <property type="term" value="C:NuA4 histone acetyltransferase complex"/>
    <property type="evidence" value="ECO:0007669"/>
    <property type="project" value="TreeGrafter"/>
</dbReference>
<evidence type="ECO:0000256" key="4">
    <source>
        <dbReference type="ARBA" id="ARBA00023015"/>
    </source>
</evidence>
<keyword evidence="3" id="KW-0156">Chromatin regulator</keyword>
<evidence type="ECO:0000256" key="8">
    <source>
        <dbReference type="SAM" id="MobiDB-lite"/>
    </source>
</evidence>
<comment type="function">
    <text evidence="7">Component of the NuA4 histone acetyltransferase complex which is involved in transcriptional activation of selected genes principally by acetylation of nucleosomal histone H4 and H2A. The NuA4 complex is also involved in DNA repair.</text>
</comment>
<keyword evidence="10" id="KW-1185">Reference proteome</keyword>
<sequence length="295" mass="32309">MPPRKKAKASAASTPLTEAQPKTPQETGAASQSQEQASPQNENLVNDPWTDDQETQLFKSMIRWKPTGMHKHFRIISIHNNLRSHGFVTNATPHTRIPGIWHKLNQLYDLNALDERENLYTFNEQPSPFDPDEAANIPEFQLPEDEFGEMMWNRRFHGPGSDASSSPPFIPTEEDKALYTPGVGLLRALPGGSKADKVETTESVTGTTPTPKNTKGGARGARAPAKGVRGTKGGQSAKNSKAQSAVSDSAEDEDEEDVDGDEESAESEEETAPTTRKTNRSGGRARPAPRRGRKR</sequence>
<feature type="compositionally biased region" description="Polar residues" evidence="8">
    <location>
        <begin position="234"/>
        <end position="243"/>
    </location>
</feature>
<gene>
    <name evidence="9" type="ORF">K469DRAFT_552639</name>
</gene>
<feature type="region of interest" description="Disordered" evidence="8">
    <location>
        <begin position="1"/>
        <end position="49"/>
    </location>
</feature>
<comment type="subcellular location">
    <subcellularLocation>
        <location evidence="1">Nucleus</location>
    </subcellularLocation>
</comment>
<feature type="compositionally biased region" description="Low complexity" evidence="8">
    <location>
        <begin position="201"/>
        <end position="228"/>
    </location>
</feature>
<evidence type="ECO:0000313" key="10">
    <source>
        <dbReference type="Proteomes" id="UP000800200"/>
    </source>
</evidence>
<feature type="compositionally biased region" description="Low complexity" evidence="8">
    <location>
        <begin position="29"/>
        <end position="38"/>
    </location>
</feature>
<comment type="similarity">
    <text evidence="2">Belongs to the EAF7 family.</text>
</comment>